<protein>
    <submittedName>
        <fullName evidence="3">Uncharacterized protein</fullName>
    </submittedName>
</protein>
<organism evidence="3 4">
    <name type="scientific">Conoideocrella luteorostrata</name>
    <dbReference type="NCBI Taxonomy" id="1105319"/>
    <lineage>
        <taxon>Eukaryota</taxon>
        <taxon>Fungi</taxon>
        <taxon>Dikarya</taxon>
        <taxon>Ascomycota</taxon>
        <taxon>Pezizomycotina</taxon>
        <taxon>Sordariomycetes</taxon>
        <taxon>Hypocreomycetidae</taxon>
        <taxon>Hypocreales</taxon>
        <taxon>Clavicipitaceae</taxon>
        <taxon>Conoideocrella</taxon>
    </lineage>
</organism>
<evidence type="ECO:0000256" key="2">
    <source>
        <dbReference type="SAM" id="SignalP"/>
    </source>
</evidence>
<proteinExistence type="predicted"/>
<dbReference type="Proteomes" id="UP001251528">
    <property type="component" value="Unassembled WGS sequence"/>
</dbReference>
<feature type="compositionally biased region" description="Polar residues" evidence="1">
    <location>
        <begin position="248"/>
        <end position="274"/>
    </location>
</feature>
<feature type="compositionally biased region" description="Low complexity" evidence="1">
    <location>
        <begin position="407"/>
        <end position="434"/>
    </location>
</feature>
<feature type="region of interest" description="Disordered" evidence="1">
    <location>
        <begin position="150"/>
        <end position="456"/>
    </location>
</feature>
<evidence type="ECO:0000313" key="4">
    <source>
        <dbReference type="Proteomes" id="UP001251528"/>
    </source>
</evidence>
<feature type="compositionally biased region" description="Basic and acidic residues" evidence="1">
    <location>
        <begin position="380"/>
        <end position="394"/>
    </location>
</feature>
<comment type="caution">
    <text evidence="3">The sequence shown here is derived from an EMBL/GenBank/DDBJ whole genome shotgun (WGS) entry which is preliminary data.</text>
</comment>
<feature type="compositionally biased region" description="Polar residues" evidence="1">
    <location>
        <begin position="209"/>
        <end position="225"/>
    </location>
</feature>
<name>A0AAJ0FST7_9HYPO</name>
<evidence type="ECO:0000256" key="1">
    <source>
        <dbReference type="SAM" id="MobiDB-lite"/>
    </source>
</evidence>
<evidence type="ECO:0000313" key="3">
    <source>
        <dbReference type="EMBL" id="KAK2590294.1"/>
    </source>
</evidence>
<accession>A0AAJ0FST7</accession>
<feature type="compositionally biased region" description="Low complexity" evidence="1">
    <location>
        <begin position="187"/>
        <end position="208"/>
    </location>
</feature>
<gene>
    <name evidence="3" type="ORF">QQS21_012020</name>
</gene>
<feature type="compositionally biased region" description="Polar residues" evidence="1">
    <location>
        <begin position="283"/>
        <end position="313"/>
    </location>
</feature>
<dbReference type="AlphaFoldDB" id="A0AAJ0FST7"/>
<sequence length="456" mass="50432">MHLPVLIVIAFAVGEAYSAHNIQELKSQNKSLQDAERNSLYTAKSDNEHHVNRYTGYGLRTGKQINYKQLTAKIISEIQKMSRPLHIIKDQITYTTSQHNETFTPIPTHHLNETHQLNEQSHKNNTLSLRGLDSLTKLFNKCRGQRRRKYCRLPPGVPPPRFRVAVSEPAEIKHNDGTITKNPYYVPPQGSGQPSKNGPSPPKNNGQQSRGRVQRPSTGRGQKPSTSRDKQPSTGRGRKPSTSRDKQPSTGRGQQPSTGRGQQPSTGRGQQPSTGRGRKPSTGRGQQPSTGRYQKPSTSRDQQPSTGRGQQPSIGRDQRASGGIRIGEASQVKKSDGKSINTNSKLPVQDSDESSSSSSSPSWDRGQSSTNQPSGNRRVRFQEPPRDKKSDGKSMHTRLTSPPPPEYDNYPSSSSSSYYSPLLDDDYSSSSSHSSPPPPKQPRQLLRGPVRPSWRT</sequence>
<dbReference type="EMBL" id="JASWJB010000457">
    <property type="protein sequence ID" value="KAK2590294.1"/>
    <property type="molecule type" value="Genomic_DNA"/>
</dbReference>
<feature type="chain" id="PRO_5042583048" evidence="2">
    <location>
        <begin position="19"/>
        <end position="456"/>
    </location>
</feature>
<feature type="compositionally biased region" description="Low complexity" evidence="1">
    <location>
        <begin position="354"/>
        <end position="369"/>
    </location>
</feature>
<reference evidence="3" key="1">
    <citation type="submission" date="2023-06" db="EMBL/GenBank/DDBJ databases">
        <title>Conoideocrella luteorostrata (Hypocreales: Clavicipitaceae), a potential biocontrol fungus for elongate hemlock scale in United States Christmas tree production areas.</title>
        <authorList>
            <person name="Barrett H."/>
            <person name="Lovett B."/>
            <person name="Macias A.M."/>
            <person name="Stajich J.E."/>
            <person name="Kasson M.T."/>
        </authorList>
    </citation>
    <scope>NUCLEOTIDE SEQUENCE</scope>
    <source>
        <strain evidence="3">ARSEF 14590</strain>
    </source>
</reference>
<keyword evidence="2" id="KW-0732">Signal</keyword>
<feature type="signal peptide" evidence="2">
    <location>
        <begin position="1"/>
        <end position="18"/>
    </location>
</feature>
<keyword evidence="4" id="KW-1185">Reference proteome</keyword>